<evidence type="ECO:0000313" key="3">
    <source>
        <dbReference type="Proteomes" id="UP000632774"/>
    </source>
</evidence>
<feature type="signal peptide" evidence="1">
    <location>
        <begin position="1"/>
        <end position="20"/>
    </location>
</feature>
<comment type="caution">
    <text evidence="2">The sequence shown here is derived from an EMBL/GenBank/DDBJ whole genome shotgun (WGS) entry which is preliminary data.</text>
</comment>
<dbReference type="Proteomes" id="UP000632774">
    <property type="component" value="Unassembled WGS sequence"/>
</dbReference>
<name>A0ABR9XD87_9SPHI</name>
<keyword evidence="1" id="KW-0732">Signal</keyword>
<sequence length="152" mass="16554">MKKIVILCLFSLTFAACKKAPVTTPALQTGNGITGKWNIISVTVIPRDSTGKAINNGTGYAEPAYYFFQFNADNTWVENLDPAPTNPLGESGRYVLHADTSFTLINVNLPSSPVECKIVSLSGSSFVFSHQKATLYNGVTPGRLEYVFELKK</sequence>
<evidence type="ECO:0008006" key="4">
    <source>
        <dbReference type="Google" id="ProtNLM"/>
    </source>
</evidence>
<gene>
    <name evidence="2" type="ORF">IRJ18_03220</name>
</gene>
<keyword evidence="3" id="KW-1185">Reference proteome</keyword>
<dbReference type="RefSeq" id="WP_194104755.1">
    <property type="nucleotide sequence ID" value="NZ_JADFFM010000001.1"/>
</dbReference>
<feature type="chain" id="PRO_5045086685" description="Lipocalin-like domain-containing protein" evidence="1">
    <location>
        <begin position="21"/>
        <end position="152"/>
    </location>
</feature>
<reference evidence="2 3" key="1">
    <citation type="submission" date="2020-10" db="EMBL/GenBank/DDBJ databases">
        <title>Mucilaginibacter mali sp. nov., isolated from rhizosphere soil of apple orchard.</title>
        <authorList>
            <person name="Lee J.-S."/>
            <person name="Kim H.S."/>
            <person name="Kim J.-S."/>
        </authorList>
    </citation>
    <scope>NUCLEOTIDE SEQUENCE [LARGE SCALE GENOMIC DNA]</scope>
    <source>
        <strain evidence="2 3">KCTC 23157</strain>
    </source>
</reference>
<accession>A0ABR9XD87</accession>
<evidence type="ECO:0000256" key="1">
    <source>
        <dbReference type="SAM" id="SignalP"/>
    </source>
</evidence>
<proteinExistence type="predicted"/>
<organism evidence="2 3">
    <name type="scientific">Mucilaginibacter boryungensis</name>
    <dbReference type="NCBI Taxonomy" id="768480"/>
    <lineage>
        <taxon>Bacteria</taxon>
        <taxon>Pseudomonadati</taxon>
        <taxon>Bacteroidota</taxon>
        <taxon>Sphingobacteriia</taxon>
        <taxon>Sphingobacteriales</taxon>
        <taxon>Sphingobacteriaceae</taxon>
        <taxon>Mucilaginibacter</taxon>
    </lineage>
</organism>
<dbReference type="PROSITE" id="PS51257">
    <property type="entry name" value="PROKAR_LIPOPROTEIN"/>
    <property type="match status" value="1"/>
</dbReference>
<protein>
    <recommendedName>
        <fullName evidence="4">Lipocalin-like domain-containing protein</fullName>
    </recommendedName>
</protein>
<evidence type="ECO:0000313" key="2">
    <source>
        <dbReference type="EMBL" id="MBE9665358.1"/>
    </source>
</evidence>
<dbReference type="EMBL" id="JADFFM010000001">
    <property type="protein sequence ID" value="MBE9665358.1"/>
    <property type="molecule type" value="Genomic_DNA"/>
</dbReference>